<proteinExistence type="predicted"/>
<keyword evidence="4" id="KW-1185">Reference proteome</keyword>
<gene>
    <name evidence="3" type="ORF">PAECIP111893_01360</name>
</gene>
<evidence type="ECO:0000313" key="4">
    <source>
        <dbReference type="Proteomes" id="UP000838686"/>
    </source>
</evidence>
<sequence length="370" mass="40006">MEGPSARTMESGSSACPVKGSCDMKDKDKERYSRQIRFAPIGMTGQEKLIGSSVAIVGMGALGSVSAQHLARAGVGRLRLIDRDVLEWSNLQRQVLYTEEDVRLTLPKAAAAAAHLGSINSSITIEPVVAELSSSNAEALLGDADLIIDGSDNFMVRYLINDTSLKLNIPWIYGGVVGASGMTMTILPHRTPCFRCLFPASMEAGAADTCETAGVIAPAVDLVASIQATEALKLLSGNIDALHRTLLQIDLWNHQWTPLKIGQSKRAHCPACGEGSTYAYLEQDEQELVAASLCGRQTIQISRGQATHVSLDELAVRLSSIGEVQRNPFLLRFHRDNNTVVVLFPDGRALIQGTEDLMLAKRIYNEIYGI</sequence>
<organism evidence="3 4">
    <name type="scientific">Paenibacillus plantiphilus</name>
    <dbReference type="NCBI Taxonomy" id="2905650"/>
    <lineage>
        <taxon>Bacteria</taxon>
        <taxon>Bacillati</taxon>
        <taxon>Bacillota</taxon>
        <taxon>Bacilli</taxon>
        <taxon>Bacillales</taxon>
        <taxon>Paenibacillaceae</taxon>
        <taxon>Paenibacillus</taxon>
    </lineage>
</organism>
<feature type="region of interest" description="Disordered" evidence="1">
    <location>
        <begin position="1"/>
        <end position="22"/>
    </location>
</feature>
<accession>A0ABN8G832</accession>
<name>A0ABN8G832_9BACL</name>
<dbReference type="InterPro" id="IPR045886">
    <property type="entry name" value="ThiF/MoeB/HesA"/>
</dbReference>
<reference evidence="3" key="1">
    <citation type="submission" date="2022-01" db="EMBL/GenBank/DDBJ databases">
        <authorList>
            <person name="Criscuolo A."/>
        </authorList>
    </citation>
    <scope>NUCLEOTIDE SEQUENCE</scope>
    <source>
        <strain evidence="3">CIP111893</strain>
    </source>
</reference>
<comment type="caution">
    <text evidence="3">The sequence shown here is derived from an EMBL/GenBank/DDBJ whole genome shotgun (WGS) entry which is preliminary data.</text>
</comment>
<dbReference type="EMBL" id="CAKMMF010000006">
    <property type="protein sequence ID" value="CAH1200401.1"/>
    <property type="molecule type" value="Genomic_DNA"/>
</dbReference>
<feature type="domain" description="THIF-type NAD/FAD binding fold" evidence="2">
    <location>
        <begin position="32"/>
        <end position="270"/>
    </location>
</feature>
<evidence type="ECO:0000256" key="1">
    <source>
        <dbReference type="SAM" id="MobiDB-lite"/>
    </source>
</evidence>
<dbReference type="Proteomes" id="UP000838686">
    <property type="component" value="Unassembled WGS sequence"/>
</dbReference>
<dbReference type="InterPro" id="IPR000594">
    <property type="entry name" value="ThiF_NAD_FAD-bd"/>
</dbReference>
<evidence type="ECO:0000259" key="2">
    <source>
        <dbReference type="Pfam" id="PF00899"/>
    </source>
</evidence>
<dbReference type="Pfam" id="PF00899">
    <property type="entry name" value="ThiF"/>
    <property type="match status" value="1"/>
</dbReference>
<dbReference type="InterPro" id="IPR035985">
    <property type="entry name" value="Ubiquitin-activating_enz"/>
</dbReference>
<protein>
    <recommendedName>
        <fullName evidence="2">THIF-type NAD/FAD binding fold domain-containing protein</fullName>
    </recommendedName>
</protein>
<dbReference type="SUPFAM" id="SSF69572">
    <property type="entry name" value="Activating enzymes of the ubiquitin-like proteins"/>
    <property type="match status" value="1"/>
</dbReference>
<dbReference type="CDD" id="cd00757">
    <property type="entry name" value="ThiF_MoeB_HesA_family"/>
    <property type="match status" value="1"/>
</dbReference>
<dbReference type="PANTHER" id="PTHR10953:SF102">
    <property type="entry name" value="ADENYLYLTRANSFERASE AND SULFURTRANSFERASE MOCS3"/>
    <property type="match status" value="1"/>
</dbReference>
<evidence type="ECO:0000313" key="3">
    <source>
        <dbReference type="EMBL" id="CAH1200401.1"/>
    </source>
</evidence>
<dbReference type="Gene3D" id="3.40.50.720">
    <property type="entry name" value="NAD(P)-binding Rossmann-like Domain"/>
    <property type="match status" value="1"/>
</dbReference>
<dbReference type="PANTHER" id="PTHR10953">
    <property type="entry name" value="UBIQUITIN-ACTIVATING ENZYME E1"/>
    <property type="match status" value="1"/>
</dbReference>